<evidence type="ECO:0000256" key="3">
    <source>
        <dbReference type="ARBA" id="ARBA00022833"/>
    </source>
</evidence>
<evidence type="ECO:0000313" key="7">
    <source>
        <dbReference type="EMBL" id="KAK7026892.1"/>
    </source>
</evidence>
<dbReference type="GO" id="GO:0043066">
    <property type="term" value="P:negative regulation of apoptotic process"/>
    <property type="evidence" value="ECO:0007669"/>
    <property type="project" value="TreeGrafter"/>
</dbReference>
<feature type="domain" description="RING-type" evidence="6">
    <location>
        <begin position="592"/>
        <end position="627"/>
    </location>
</feature>
<proteinExistence type="inferred from homology"/>
<dbReference type="PANTHER" id="PTHR10044:SF139">
    <property type="entry name" value="DEATH-ASSOCIATED INHIBITOR OF APOPTOSIS 2"/>
    <property type="match status" value="1"/>
</dbReference>
<feature type="compositionally biased region" description="Low complexity" evidence="5">
    <location>
        <begin position="528"/>
        <end position="542"/>
    </location>
</feature>
<evidence type="ECO:0000313" key="8">
    <source>
        <dbReference type="Proteomes" id="UP001381693"/>
    </source>
</evidence>
<keyword evidence="2 4" id="KW-0479">Metal-binding</keyword>
<dbReference type="GO" id="GO:0043027">
    <property type="term" value="F:cysteine-type endopeptidase inhibitor activity involved in apoptotic process"/>
    <property type="evidence" value="ECO:0007669"/>
    <property type="project" value="TreeGrafter"/>
</dbReference>
<dbReference type="PROSITE" id="PS50089">
    <property type="entry name" value="ZF_RING_2"/>
    <property type="match status" value="1"/>
</dbReference>
<keyword evidence="3" id="KW-0862">Zinc</keyword>
<evidence type="ECO:0000256" key="2">
    <source>
        <dbReference type="ARBA" id="ARBA00022771"/>
    </source>
</evidence>
<dbReference type="GO" id="GO:0031398">
    <property type="term" value="P:positive regulation of protein ubiquitination"/>
    <property type="evidence" value="ECO:0007669"/>
    <property type="project" value="TreeGrafter"/>
</dbReference>
<comment type="caution">
    <text evidence="7">The sequence shown here is derived from an EMBL/GenBank/DDBJ whole genome shotgun (WGS) entry which is preliminary data.</text>
</comment>
<dbReference type="EMBL" id="JAXCGZ010022693">
    <property type="protein sequence ID" value="KAK7026892.1"/>
    <property type="molecule type" value="Genomic_DNA"/>
</dbReference>
<dbReference type="InterPro" id="IPR001370">
    <property type="entry name" value="BIR_rpt"/>
</dbReference>
<keyword evidence="2 4" id="KW-0863">Zinc-finger</keyword>
<dbReference type="Gene3D" id="1.10.8.10">
    <property type="entry name" value="DNA helicase RuvA subunit, C-terminal domain"/>
    <property type="match status" value="1"/>
</dbReference>
<dbReference type="Gene3D" id="3.30.40.10">
    <property type="entry name" value="Zinc/RING finger domain, C3HC4 (zinc finger)"/>
    <property type="match status" value="1"/>
</dbReference>
<dbReference type="Proteomes" id="UP001381693">
    <property type="component" value="Unassembled WGS sequence"/>
</dbReference>
<feature type="compositionally biased region" description="Polar residues" evidence="5">
    <location>
        <begin position="438"/>
        <end position="456"/>
    </location>
</feature>
<dbReference type="InterPro" id="IPR013083">
    <property type="entry name" value="Znf_RING/FYVE/PHD"/>
</dbReference>
<dbReference type="Pfam" id="PF00653">
    <property type="entry name" value="BIR"/>
    <property type="match status" value="3"/>
</dbReference>
<dbReference type="Pfam" id="PF13920">
    <property type="entry name" value="zf-C3HC4_3"/>
    <property type="match status" value="1"/>
</dbReference>
<reference evidence="7 8" key="1">
    <citation type="submission" date="2023-11" db="EMBL/GenBank/DDBJ databases">
        <title>Halocaridina rubra genome assembly.</title>
        <authorList>
            <person name="Smith C."/>
        </authorList>
    </citation>
    <scope>NUCLEOTIDE SEQUENCE [LARGE SCALE GENOMIC DNA]</scope>
    <source>
        <strain evidence="7">EP-1</strain>
        <tissue evidence="7">Whole</tissue>
    </source>
</reference>
<keyword evidence="8" id="KW-1185">Reference proteome</keyword>
<dbReference type="SUPFAM" id="SSF57924">
    <property type="entry name" value="Inhibitor of apoptosis (IAP) repeat"/>
    <property type="match status" value="3"/>
</dbReference>
<dbReference type="AlphaFoldDB" id="A0AAN8ZWN4"/>
<organism evidence="7 8">
    <name type="scientific">Halocaridina rubra</name>
    <name type="common">Hawaiian red shrimp</name>
    <dbReference type="NCBI Taxonomy" id="373956"/>
    <lineage>
        <taxon>Eukaryota</taxon>
        <taxon>Metazoa</taxon>
        <taxon>Ecdysozoa</taxon>
        <taxon>Arthropoda</taxon>
        <taxon>Crustacea</taxon>
        <taxon>Multicrustacea</taxon>
        <taxon>Malacostraca</taxon>
        <taxon>Eumalacostraca</taxon>
        <taxon>Eucarida</taxon>
        <taxon>Decapoda</taxon>
        <taxon>Pleocyemata</taxon>
        <taxon>Caridea</taxon>
        <taxon>Atyoidea</taxon>
        <taxon>Atyidae</taxon>
        <taxon>Halocaridina</taxon>
    </lineage>
</organism>
<dbReference type="GO" id="GO:0061630">
    <property type="term" value="F:ubiquitin protein ligase activity"/>
    <property type="evidence" value="ECO:0007669"/>
    <property type="project" value="TreeGrafter"/>
</dbReference>
<dbReference type="GO" id="GO:0005634">
    <property type="term" value="C:nucleus"/>
    <property type="evidence" value="ECO:0007669"/>
    <property type="project" value="TreeGrafter"/>
</dbReference>
<dbReference type="CDD" id="cd00022">
    <property type="entry name" value="BIR"/>
    <property type="match status" value="2"/>
</dbReference>
<dbReference type="InterPro" id="IPR001841">
    <property type="entry name" value="Znf_RING"/>
</dbReference>
<feature type="region of interest" description="Disordered" evidence="5">
    <location>
        <begin position="527"/>
        <end position="549"/>
    </location>
</feature>
<feature type="region of interest" description="Disordered" evidence="5">
    <location>
        <begin position="431"/>
        <end position="478"/>
    </location>
</feature>
<dbReference type="GO" id="GO:0005737">
    <property type="term" value="C:cytoplasm"/>
    <property type="evidence" value="ECO:0007669"/>
    <property type="project" value="TreeGrafter"/>
</dbReference>
<dbReference type="GO" id="GO:0051726">
    <property type="term" value="P:regulation of cell cycle"/>
    <property type="evidence" value="ECO:0007669"/>
    <property type="project" value="TreeGrafter"/>
</dbReference>
<gene>
    <name evidence="7" type="ORF">SK128_018575</name>
</gene>
<dbReference type="Gene3D" id="1.10.1170.10">
    <property type="entry name" value="Inhibitor Of Apoptosis Protein (2mihbC-IAP-1), Chain A"/>
    <property type="match status" value="3"/>
</dbReference>
<name>A0AAN8ZWN4_HALRR</name>
<comment type="similarity">
    <text evidence="1">Belongs to the IAP family.</text>
</comment>
<accession>A0AAN8ZWN4</accession>
<evidence type="ECO:0000259" key="6">
    <source>
        <dbReference type="PROSITE" id="PS50089"/>
    </source>
</evidence>
<dbReference type="PANTHER" id="PTHR10044">
    <property type="entry name" value="INHIBITOR OF APOPTOSIS"/>
    <property type="match status" value="1"/>
</dbReference>
<evidence type="ECO:0000256" key="5">
    <source>
        <dbReference type="SAM" id="MobiDB-lite"/>
    </source>
</evidence>
<dbReference type="GO" id="GO:0008270">
    <property type="term" value="F:zinc ion binding"/>
    <property type="evidence" value="ECO:0007669"/>
    <property type="project" value="UniProtKB-KW"/>
</dbReference>
<dbReference type="SMART" id="SM00238">
    <property type="entry name" value="BIR"/>
    <property type="match status" value="3"/>
</dbReference>
<dbReference type="PROSITE" id="PS50143">
    <property type="entry name" value="BIR_REPEAT_2"/>
    <property type="match status" value="3"/>
</dbReference>
<dbReference type="InterPro" id="IPR050784">
    <property type="entry name" value="IAP"/>
</dbReference>
<evidence type="ECO:0000256" key="4">
    <source>
        <dbReference type="PROSITE-ProRule" id="PRU00175"/>
    </source>
</evidence>
<protein>
    <recommendedName>
        <fullName evidence="6">RING-type domain-containing protein</fullName>
    </recommendedName>
</protein>
<evidence type="ECO:0000256" key="1">
    <source>
        <dbReference type="ARBA" id="ARBA00006672"/>
    </source>
</evidence>
<sequence length="642" mass="72048">MGDLNYDKNLLAEEFKRLLTFSSEPFIKSIDNRQLAEAGFYFIQSKNVVKCFTCDLEFKAIDLQCSKKSIIAIHRDKKPECLFVHNLPKSLMTETYKTFRSPLESLRFEKCRLETFIDWPISFISPEDLARAGFFYLRIHDHCSCVFCKGIIGAWEQGDTPWGEHQKHFGQCPFVRGEAVGNIPMAECRILMKFNNKFILPKVCSAVDGGCDPPSEDVAGLGRQSHATGMISKMKVTQMLPNISLEDIGLCKFKVPEYKALIGYETRLETFKQWPTSCRQKPQDLAEAGFFNCGPGDHVICFHCGYGICNWEKDDDPWELHAYWYPKCNFVLLTKGLDFINEVRNGEPLEMKNQKQLPLVTDSDLNALMGLDVIKSVLARDFSERAVRDALRKRLEGTGLPFPNFDSCLDAVFSYVEEETRLFLEEMHKDENNEEDSSAAQNDNISNSPLRNISETLNSNGISLPPPPSGSTPTQESPLSFLRTHALVTDLQSLPRQDPNCTTAVLLPSVVTASEDRRLESLRDLFTSSAQSDSQSSSPPSQTHFKSGQRSHSDLDIFSSSGCGGLLSAAAIHSCSDKLQEELDQVKDTLMCKVCMDAEMCIIFLPCLHMATCVTCTLNLTSCPVCRQQIKYTIKPIVSGLL</sequence>